<comment type="caution">
    <text evidence="1">The sequence shown here is derived from an EMBL/GenBank/DDBJ whole genome shotgun (WGS) entry which is preliminary data.</text>
</comment>
<protein>
    <recommendedName>
        <fullName evidence="3">DUF1737 domain-containing protein</fullName>
    </recommendedName>
</protein>
<gene>
    <name evidence="1" type="ORF">REB14_17380</name>
</gene>
<evidence type="ECO:0008006" key="3">
    <source>
        <dbReference type="Google" id="ProtNLM"/>
    </source>
</evidence>
<dbReference type="RefSeq" id="WP_158521371.1">
    <property type="nucleotide sequence ID" value="NZ_JAVIXS010000016.1"/>
</dbReference>
<evidence type="ECO:0000313" key="1">
    <source>
        <dbReference type="EMBL" id="MDR4953956.1"/>
    </source>
</evidence>
<dbReference type="Proteomes" id="UP001260959">
    <property type="component" value="Unassembled WGS sequence"/>
</dbReference>
<sequence>MNYKVLSNFILENLEQEVNDYILRGWKPQGGIFVNASGFYQAISKV</sequence>
<proteinExistence type="predicted"/>
<dbReference type="EMBL" id="JAVIXS010000016">
    <property type="protein sequence ID" value="MDR4953956.1"/>
    <property type="molecule type" value="Genomic_DNA"/>
</dbReference>
<evidence type="ECO:0000313" key="2">
    <source>
        <dbReference type="Proteomes" id="UP001260959"/>
    </source>
</evidence>
<keyword evidence="2" id="KW-1185">Reference proteome</keyword>
<name>A0ABU1E8M0_9FLAO</name>
<accession>A0ABU1E8M0</accession>
<reference evidence="1 2" key="1">
    <citation type="submission" date="2023-08" db="EMBL/GenBank/DDBJ databases">
        <authorList>
            <person name="Maltman C."/>
        </authorList>
    </citation>
    <scope>NUCLEOTIDE SEQUENCE [LARGE SCALE GENOMIC DNA]</scope>
    <source>
        <strain evidence="1 2">ES2</strain>
    </source>
</reference>
<organism evidence="1 2">
    <name type="scientific">Chryseobacterium metallicongregator</name>
    <dbReference type="NCBI Taxonomy" id="3073042"/>
    <lineage>
        <taxon>Bacteria</taxon>
        <taxon>Pseudomonadati</taxon>
        <taxon>Bacteroidota</taxon>
        <taxon>Flavobacteriia</taxon>
        <taxon>Flavobacteriales</taxon>
        <taxon>Weeksellaceae</taxon>
        <taxon>Chryseobacterium group</taxon>
        <taxon>Chryseobacterium</taxon>
    </lineage>
</organism>